<name>A0ABP8H7I4_9BURK</name>
<proteinExistence type="inferred from homology"/>
<comment type="similarity">
    <text evidence="1">Belongs to the E.coli NlpD/Haemophilus LppB family.</text>
</comment>
<dbReference type="PANTHER" id="PTHR21666:SF263">
    <property type="entry name" value="MUREIN HYDROLASE ACTIVATOR NLPD"/>
    <property type="match status" value="1"/>
</dbReference>
<dbReference type="PANTHER" id="PTHR21666">
    <property type="entry name" value="PEPTIDASE-RELATED"/>
    <property type="match status" value="1"/>
</dbReference>
<dbReference type="InterPro" id="IPR011055">
    <property type="entry name" value="Dup_hybrid_motif"/>
</dbReference>
<comment type="caution">
    <text evidence="4">The sequence shown here is derived from an EMBL/GenBank/DDBJ whole genome shotgun (WGS) entry which is preliminary data.</text>
</comment>
<accession>A0ABP8H7I4</accession>
<evidence type="ECO:0000256" key="2">
    <source>
        <dbReference type="SAM" id="MobiDB-lite"/>
    </source>
</evidence>
<dbReference type="PROSITE" id="PS51782">
    <property type="entry name" value="LYSM"/>
    <property type="match status" value="1"/>
</dbReference>
<evidence type="ECO:0000313" key="5">
    <source>
        <dbReference type="Proteomes" id="UP001501671"/>
    </source>
</evidence>
<dbReference type="RefSeq" id="WP_345250551.1">
    <property type="nucleotide sequence ID" value="NZ_BAABFO010000013.1"/>
</dbReference>
<reference evidence="5" key="1">
    <citation type="journal article" date="2019" name="Int. J. Syst. Evol. Microbiol.">
        <title>The Global Catalogue of Microorganisms (GCM) 10K type strain sequencing project: providing services to taxonomists for standard genome sequencing and annotation.</title>
        <authorList>
            <consortium name="The Broad Institute Genomics Platform"/>
            <consortium name="The Broad Institute Genome Sequencing Center for Infectious Disease"/>
            <person name="Wu L."/>
            <person name="Ma J."/>
        </authorList>
    </citation>
    <scope>NUCLEOTIDE SEQUENCE [LARGE SCALE GENOMIC DNA]</scope>
    <source>
        <strain evidence="5">JCM 17666</strain>
    </source>
</reference>
<protein>
    <submittedName>
        <fullName evidence="4">Peptidoglycan DD-metalloendopeptidase family protein</fullName>
    </submittedName>
</protein>
<dbReference type="InterPro" id="IPR050570">
    <property type="entry name" value="Cell_wall_metabolism_enzyme"/>
</dbReference>
<evidence type="ECO:0000256" key="1">
    <source>
        <dbReference type="ARBA" id="ARBA00038420"/>
    </source>
</evidence>
<dbReference type="InterPro" id="IPR016047">
    <property type="entry name" value="M23ase_b-sheet_dom"/>
</dbReference>
<feature type="region of interest" description="Disordered" evidence="2">
    <location>
        <begin position="131"/>
        <end position="196"/>
    </location>
</feature>
<dbReference type="Gene3D" id="3.10.350.10">
    <property type="entry name" value="LysM domain"/>
    <property type="match status" value="1"/>
</dbReference>
<dbReference type="Proteomes" id="UP001501671">
    <property type="component" value="Unassembled WGS sequence"/>
</dbReference>
<dbReference type="Pfam" id="PF01551">
    <property type="entry name" value="Peptidase_M23"/>
    <property type="match status" value="1"/>
</dbReference>
<organism evidence="4 5">
    <name type="scientific">Pigmentiphaga soli</name>
    <dbReference type="NCBI Taxonomy" id="1007095"/>
    <lineage>
        <taxon>Bacteria</taxon>
        <taxon>Pseudomonadati</taxon>
        <taxon>Pseudomonadota</taxon>
        <taxon>Betaproteobacteria</taxon>
        <taxon>Burkholderiales</taxon>
        <taxon>Alcaligenaceae</taxon>
        <taxon>Pigmentiphaga</taxon>
    </lineage>
</organism>
<dbReference type="InterPro" id="IPR018392">
    <property type="entry name" value="LysM"/>
</dbReference>
<feature type="domain" description="LysM" evidence="3">
    <location>
        <begin position="83"/>
        <end position="127"/>
    </location>
</feature>
<dbReference type="CDD" id="cd12797">
    <property type="entry name" value="M23_peptidase"/>
    <property type="match status" value="1"/>
</dbReference>
<dbReference type="EMBL" id="BAABFO010000013">
    <property type="protein sequence ID" value="GAA4335499.1"/>
    <property type="molecule type" value="Genomic_DNA"/>
</dbReference>
<feature type="region of interest" description="Disordered" evidence="2">
    <location>
        <begin position="50"/>
        <end position="72"/>
    </location>
</feature>
<feature type="compositionally biased region" description="Low complexity" evidence="2">
    <location>
        <begin position="139"/>
        <end position="156"/>
    </location>
</feature>
<feature type="compositionally biased region" description="Low complexity" evidence="2">
    <location>
        <begin position="50"/>
        <end position="60"/>
    </location>
</feature>
<evidence type="ECO:0000259" key="3">
    <source>
        <dbReference type="PROSITE" id="PS51782"/>
    </source>
</evidence>
<dbReference type="SMART" id="SM00257">
    <property type="entry name" value="LysM"/>
    <property type="match status" value="1"/>
</dbReference>
<sequence>MLNGPKPSLIEADGAAPRRAAVPLRRVRAGALAALAALLLAACGSTPPRTVPVVDRTTPVRPSPSTPPAATAGREAIQPVDGDTYVVKRGDTLYQIALDHGQDWRDIAQWNNLTDPNHLLVGQQLKVARPSAGARPADASVAQVAPVPGPAASAPRPLDEQAPPAASTPAPGDQAAAPSPTRSIPVKPDAPGDKVDWAWPASGKVIETFNESRNKGLDIAGTPGDPVLAAGDGKVVYSGNGLRGYGNLIIIKHNNVYLSAYAHNRAMLVKEGQSVRRGQKIAELGQTDTDSPRLHFEIRRQGRPVDPSAYLPQR</sequence>
<dbReference type="Gene3D" id="2.70.70.10">
    <property type="entry name" value="Glucose Permease (Domain IIA)"/>
    <property type="match status" value="1"/>
</dbReference>
<keyword evidence="5" id="KW-1185">Reference proteome</keyword>
<dbReference type="Pfam" id="PF01476">
    <property type="entry name" value="LysM"/>
    <property type="match status" value="1"/>
</dbReference>
<dbReference type="InterPro" id="IPR036779">
    <property type="entry name" value="LysM_dom_sf"/>
</dbReference>
<dbReference type="CDD" id="cd00118">
    <property type="entry name" value="LysM"/>
    <property type="match status" value="1"/>
</dbReference>
<dbReference type="SUPFAM" id="SSF51261">
    <property type="entry name" value="Duplicated hybrid motif"/>
    <property type="match status" value="1"/>
</dbReference>
<gene>
    <name evidence="4" type="ORF">GCM10023144_28890</name>
</gene>
<evidence type="ECO:0000313" key="4">
    <source>
        <dbReference type="EMBL" id="GAA4335499.1"/>
    </source>
</evidence>